<evidence type="ECO:0000256" key="1">
    <source>
        <dbReference type="SAM" id="MobiDB-lite"/>
    </source>
</evidence>
<protein>
    <recommendedName>
        <fullName evidence="2">ERCC6L2-like ribbon-helix-helix domain-containing protein</fullName>
    </recommendedName>
</protein>
<dbReference type="AlphaFoldDB" id="A0A8J2WKF1"/>
<reference evidence="3" key="1">
    <citation type="submission" date="2021-11" db="EMBL/GenBank/DDBJ databases">
        <authorList>
            <person name="Schell T."/>
        </authorList>
    </citation>
    <scope>NUCLEOTIDE SEQUENCE</scope>
    <source>
        <strain evidence="3">M5</strain>
    </source>
</reference>
<organism evidence="3 4">
    <name type="scientific">Daphnia galeata</name>
    <dbReference type="NCBI Taxonomy" id="27404"/>
    <lineage>
        <taxon>Eukaryota</taxon>
        <taxon>Metazoa</taxon>
        <taxon>Ecdysozoa</taxon>
        <taxon>Arthropoda</taxon>
        <taxon>Crustacea</taxon>
        <taxon>Branchiopoda</taxon>
        <taxon>Diplostraca</taxon>
        <taxon>Cladocera</taxon>
        <taxon>Anomopoda</taxon>
        <taxon>Daphniidae</taxon>
        <taxon>Daphnia</taxon>
    </lineage>
</organism>
<gene>
    <name evidence="3" type="ORF">DGAL_LOCUS4545</name>
</gene>
<evidence type="ECO:0000259" key="2">
    <source>
        <dbReference type="Pfam" id="PF25806"/>
    </source>
</evidence>
<feature type="region of interest" description="Disordered" evidence="1">
    <location>
        <begin position="95"/>
        <end position="179"/>
    </location>
</feature>
<dbReference type="OrthoDB" id="6371959at2759"/>
<proteinExistence type="predicted"/>
<name>A0A8J2WKF1_9CRUS</name>
<evidence type="ECO:0000313" key="4">
    <source>
        <dbReference type="Proteomes" id="UP000789390"/>
    </source>
</evidence>
<evidence type="ECO:0000313" key="3">
    <source>
        <dbReference type="EMBL" id="CAH0102156.1"/>
    </source>
</evidence>
<feature type="region of interest" description="Disordered" evidence="1">
    <location>
        <begin position="298"/>
        <end position="323"/>
    </location>
</feature>
<feature type="compositionally biased region" description="Polar residues" evidence="1">
    <location>
        <begin position="306"/>
        <end position="323"/>
    </location>
</feature>
<feature type="compositionally biased region" description="Basic and acidic residues" evidence="1">
    <location>
        <begin position="101"/>
        <end position="125"/>
    </location>
</feature>
<accession>A0A8J2WKF1</accession>
<keyword evidence="4" id="KW-1185">Reference proteome</keyword>
<dbReference type="EMBL" id="CAKKLH010000075">
    <property type="protein sequence ID" value="CAH0102156.1"/>
    <property type="molecule type" value="Genomic_DNA"/>
</dbReference>
<feature type="region of interest" description="Disordered" evidence="1">
    <location>
        <begin position="216"/>
        <end position="284"/>
    </location>
</feature>
<feature type="compositionally biased region" description="Polar residues" evidence="1">
    <location>
        <begin position="144"/>
        <end position="169"/>
    </location>
</feature>
<sequence length="369" mass="41240">MSKKIKSKEDFINEPKVVALPGQTYSYGQTPAALCRQHFKEIAEQLNMSVEELARGVINKSVGDQLMMLKDFYKSKFQETEAIYQPLLEVYSAKQMENQESPEKSVPKKRKNSESESEDKADVKSPHKTKQKDKKPRNKRSAALNATLSRIQSSIEDTIAFTSPSSVTKDNPVKPPYCNQEPVIVDIETDRPVEEVIKEIIPKKVVRTENEIIPKKSVNDSQSNQTDTIKESTKEPETVMDAVAGSSRTTKPVEEEDLETFLFGKSPAKSKPPPKKKFQQHSLKALSQSTIDRTKPFTLADEFDSPPSSQYSTPGLTFESTSCSPLSRQRDLLSVARDIAALQKVVASGKKLSYSVSVSDTIKFTNQVD</sequence>
<feature type="compositionally biased region" description="Basic residues" evidence="1">
    <location>
        <begin position="126"/>
        <end position="140"/>
    </location>
</feature>
<feature type="domain" description="ERCC6L2-like ribbon-helix-helix" evidence="2">
    <location>
        <begin position="30"/>
        <end position="85"/>
    </location>
</feature>
<feature type="compositionally biased region" description="Basic and acidic residues" evidence="1">
    <location>
        <begin position="228"/>
        <end position="237"/>
    </location>
</feature>
<dbReference type="Pfam" id="PF25806">
    <property type="entry name" value="RHH_ERCC6L2"/>
    <property type="match status" value="1"/>
</dbReference>
<dbReference type="InterPro" id="IPR057931">
    <property type="entry name" value="RHH_ERCC6L2"/>
</dbReference>
<dbReference type="Proteomes" id="UP000789390">
    <property type="component" value="Unassembled WGS sequence"/>
</dbReference>
<comment type="caution">
    <text evidence="3">The sequence shown here is derived from an EMBL/GenBank/DDBJ whole genome shotgun (WGS) entry which is preliminary data.</text>
</comment>